<dbReference type="Proteomes" id="UP000198815">
    <property type="component" value="Unassembled WGS sequence"/>
</dbReference>
<evidence type="ECO:0000256" key="2">
    <source>
        <dbReference type="ARBA" id="ARBA00009796"/>
    </source>
</evidence>
<evidence type="ECO:0000259" key="16">
    <source>
        <dbReference type="PROSITE" id="PS51352"/>
    </source>
</evidence>
<dbReference type="InterPro" id="IPR000866">
    <property type="entry name" value="AhpC/TSA"/>
</dbReference>
<keyword evidence="6 15" id="KW-0963">Cytoplasm</keyword>
<dbReference type="InterPro" id="IPR013766">
    <property type="entry name" value="Thioredoxin_domain"/>
</dbReference>
<keyword evidence="11 15" id="KW-0676">Redox-active center</keyword>
<dbReference type="InterPro" id="IPR050217">
    <property type="entry name" value="Peroxiredoxin"/>
</dbReference>
<dbReference type="EMBL" id="FOGZ01000020">
    <property type="protein sequence ID" value="SER94166.1"/>
    <property type="molecule type" value="Genomic_DNA"/>
</dbReference>
<dbReference type="GO" id="GO:0033554">
    <property type="term" value="P:cellular response to stress"/>
    <property type="evidence" value="ECO:0007669"/>
    <property type="project" value="TreeGrafter"/>
</dbReference>
<dbReference type="Pfam" id="PF00578">
    <property type="entry name" value="AhpC-TSA"/>
    <property type="match status" value="1"/>
</dbReference>
<evidence type="ECO:0000256" key="10">
    <source>
        <dbReference type="ARBA" id="ARBA00023157"/>
    </source>
</evidence>
<dbReference type="GO" id="GO:0102039">
    <property type="term" value="F:NADH-dependent peroxiredoxin activity"/>
    <property type="evidence" value="ECO:0007669"/>
    <property type="project" value="UniProtKB-EC"/>
</dbReference>
<dbReference type="InterPro" id="IPR036249">
    <property type="entry name" value="Thioredoxin-like_sf"/>
</dbReference>
<dbReference type="RefSeq" id="WP_091970476.1">
    <property type="nucleotide sequence ID" value="NZ_FOGZ01000020.1"/>
</dbReference>
<evidence type="ECO:0000256" key="7">
    <source>
        <dbReference type="ARBA" id="ARBA00022559"/>
    </source>
</evidence>
<dbReference type="PIRSF" id="PIRSF000239">
    <property type="entry name" value="AHPC"/>
    <property type="match status" value="1"/>
</dbReference>
<evidence type="ECO:0000313" key="18">
    <source>
        <dbReference type="Proteomes" id="UP000198815"/>
    </source>
</evidence>
<dbReference type="GO" id="GO:0008379">
    <property type="term" value="F:thioredoxin peroxidase activity"/>
    <property type="evidence" value="ECO:0007669"/>
    <property type="project" value="TreeGrafter"/>
</dbReference>
<dbReference type="GO" id="GO:0006979">
    <property type="term" value="P:response to oxidative stress"/>
    <property type="evidence" value="ECO:0007669"/>
    <property type="project" value="UniProtKB-UniRule"/>
</dbReference>
<evidence type="ECO:0000256" key="6">
    <source>
        <dbReference type="ARBA" id="ARBA00022490"/>
    </source>
</evidence>
<keyword evidence="8 15" id="KW-0049">Antioxidant</keyword>
<dbReference type="OrthoDB" id="9812811at2"/>
<dbReference type="NCBIfam" id="TIGR03137">
    <property type="entry name" value="AhpC"/>
    <property type="match status" value="1"/>
</dbReference>
<evidence type="ECO:0000256" key="5">
    <source>
        <dbReference type="ARBA" id="ARBA00017462"/>
    </source>
</evidence>
<reference evidence="17 18" key="1">
    <citation type="submission" date="2016-10" db="EMBL/GenBank/DDBJ databases">
        <authorList>
            <person name="de Groot N.N."/>
        </authorList>
    </citation>
    <scope>NUCLEOTIDE SEQUENCE [LARGE SCALE GENOMIC DNA]</scope>
    <source>
        <strain evidence="17 18">DSM 16859</strain>
    </source>
</reference>
<evidence type="ECO:0000256" key="15">
    <source>
        <dbReference type="RuleBase" id="RU366004"/>
    </source>
</evidence>
<dbReference type="SUPFAM" id="SSF52833">
    <property type="entry name" value="Thioredoxin-like"/>
    <property type="match status" value="1"/>
</dbReference>
<dbReference type="CDD" id="cd03015">
    <property type="entry name" value="PRX_Typ2cys"/>
    <property type="match status" value="1"/>
</dbReference>
<evidence type="ECO:0000256" key="1">
    <source>
        <dbReference type="ARBA" id="ARBA00004496"/>
    </source>
</evidence>
<dbReference type="STRING" id="64702.SAMN05443377_12034"/>
<evidence type="ECO:0000256" key="9">
    <source>
        <dbReference type="ARBA" id="ARBA00023002"/>
    </source>
</evidence>
<dbReference type="InterPro" id="IPR024706">
    <property type="entry name" value="Peroxiredoxin_AhpC-typ"/>
</dbReference>
<name>A0A1H9TAL7_9ACTN</name>
<organism evidence="17 18">
    <name type="scientific">Propionibacterium cyclohexanicum</name>
    <dbReference type="NCBI Taxonomy" id="64702"/>
    <lineage>
        <taxon>Bacteria</taxon>
        <taxon>Bacillati</taxon>
        <taxon>Actinomycetota</taxon>
        <taxon>Actinomycetes</taxon>
        <taxon>Propionibacteriales</taxon>
        <taxon>Propionibacteriaceae</taxon>
        <taxon>Propionibacterium</taxon>
    </lineage>
</organism>
<dbReference type="PANTHER" id="PTHR10681:SF121">
    <property type="entry name" value="ALKYL HYDROPEROXIDE REDUCTASE C"/>
    <property type="match status" value="1"/>
</dbReference>
<evidence type="ECO:0000256" key="4">
    <source>
        <dbReference type="ARBA" id="ARBA00013021"/>
    </source>
</evidence>
<evidence type="ECO:0000313" key="17">
    <source>
        <dbReference type="EMBL" id="SER94166.1"/>
    </source>
</evidence>
<keyword evidence="7 15" id="KW-0575">Peroxidase</keyword>
<dbReference type="EC" id="1.11.1.26" evidence="4 15"/>
<feature type="domain" description="Thioredoxin" evidence="16">
    <location>
        <begin position="2"/>
        <end position="157"/>
    </location>
</feature>
<accession>A0A1H9TAL7</accession>
<evidence type="ECO:0000256" key="12">
    <source>
        <dbReference type="ARBA" id="ARBA00032077"/>
    </source>
</evidence>
<dbReference type="FunFam" id="3.40.30.10:FF:000002">
    <property type="entry name" value="Alkyl hydroperoxide reductase C"/>
    <property type="match status" value="1"/>
</dbReference>
<keyword evidence="10 15" id="KW-1015">Disulfide bond</keyword>
<dbReference type="GO" id="GO:0045454">
    <property type="term" value="P:cell redox homeostasis"/>
    <property type="evidence" value="ECO:0007669"/>
    <property type="project" value="TreeGrafter"/>
</dbReference>
<keyword evidence="9 15" id="KW-0560">Oxidoreductase</keyword>
<evidence type="ECO:0000256" key="14">
    <source>
        <dbReference type="PIRSR" id="PIRSR000239-1"/>
    </source>
</evidence>
<evidence type="ECO:0000256" key="13">
    <source>
        <dbReference type="ARBA" id="ARBA00047572"/>
    </source>
</evidence>
<dbReference type="PANTHER" id="PTHR10681">
    <property type="entry name" value="THIOREDOXIN PEROXIDASE"/>
    <property type="match status" value="1"/>
</dbReference>
<comment type="catalytic activity">
    <reaction evidence="13 15">
        <text>a hydroperoxide + NADH + H(+) = an alcohol + NAD(+) + H2O</text>
        <dbReference type="Rhea" id="RHEA:62628"/>
        <dbReference type="ChEBI" id="CHEBI:15377"/>
        <dbReference type="ChEBI" id="CHEBI:15378"/>
        <dbReference type="ChEBI" id="CHEBI:30879"/>
        <dbReference type="ChEBI" id="CHEBI:35924"/>
        <dbReference type="ChEBI" id="CHEBI:57540"/>
        <dbReference type="ChEBI" id="CHEBI:57945"/>
        <dbReference type="EC" id="1.11.1.26"/>
    </reaction>
</comment>
<dbReference type="GO" id="GO:0005829">
    <property type="term" value="C:cytosol"/>
    <property type="evidence" value="ECO:0007669"/>
    <property type="project" value="TreeGrafter"/>
</dbReference>
<dbReference type="AlphaFoldDB" id="A0A1H9TAL7"/>
<evidence type="ECO:0000256" key="3">
    <source>
        <dbReference type="ARBA" id="ARBA00011654"/>
    </source>
</evidence>
<sequence>MSLVGTKILPFTSTAFHQGEFVDITEADLAGKWAVFFFYPADFSFVCPTELGDLADHYAEFTELGVEIYSVSADTHFVHAAWHRESDQVGKVQYYMLGDPSGQLATNFQVLREGQGLDDRGTFLIDPDGIIQLLEVSADGVGRDAGELLRKIRAAQYIRQHPDQVCPAHWDETGDTLAPGLDLVGKI</sequence>
<evidence type="ECO:0000256" key="11">
    <source>
        <dbReference type="ARBA" id="ARBA00023284"/>
    </source>
</evidence>
<comment type="similarity">
    <text evidence="2 15">Belongs to the peroxiredoxin family. AhpC/Prx1 subfamily.</text>
</comment>
<comment type="subunit">
    <text evidence="3">Homodimer; disulfide-linked, upon oxidation. 5 homodimers assemble to form a ring-like decamer.</text>
</comment>
<dbReference type="GO" id="GO:0042744">
    <property type="term" value="P:hydrogen peroxide catabolic process"/>
    <property type="evidence" value="ECO:0007669"/>
    <property type="project" value="TreeGrafter"/>
</dbReference>
<protein>
    <recommendedName>
        <fullName evidence="5 15">Alkyl hydroperoxide reductase C</fullName>
        <ecNumber evidence="4 15">1.11.1.26</ecNumber>
    </recommendedName>
    <alternativeName>
        <fullName evidence="12 15">Peroxiredoxin</fullName>
    </alternativeName>
    <alternativeName>
        <fullName evidence="15">Thioredoxin peroxidase</fullName>
    </alternativeName>
</protein>
<evidence type="ECO:0000256" key="8">
    <source>
        <dbReference type="ARBA" id="ARBA00022862"/>
    </source>
</evidence>
<proteinExistence type="inferred from homology"/>
<dbReference type="Gene3D" id="3.40.30.10">
    <property type="entry name" value="Glutaredoxin"/>
    <property type="match status" value="1"/>
</dbReference>
<feature type="active site" description="Cysteine sulfenic acid (-SOH) intermediate; for peroxidase activity" evidence="14">
    <location>
        <position position="47"/>
    </location>
</feature>
<keyword evidence="18" id="KW-1185">Reference proteome</keyword>
<dbReference type="PROSITE" id="PS51352">
    <property type="entry name" value="THIOREDOXIN_2"/>
    <property type="match status" value="1"/>
</dbReference>
<dbReference type="InterPro" id="IPR017559">
    <property type="entry name" value="AhpC"/>
</dbReference>
<comment type="function">
    <text evidence="15">Thiol-specific peroxidase that catalyzes the reduction of hydrogen peroxide and organic hydroperoxides to water and alcohols, respectively. Plays a role in cell protection against oxidative stress by detoxifying peroxides.</text>
</comment>
<gene>
    <name evidence="17" type="ORF">SAMN05443377_12034</name>
</gene>
<comment type="subcellular location">
    <subcellularLocation>
        <location evidence="1 15">Cytoplasm</location>
    </subcellularLocation>
</comment>